<evidence type="ECO:0000259" key="4">
    <source>
        <dbReference type="Pfam" id="PF01551"/>
    </source>
</evidence>
<dbReference type="Pfam" id="PF01551">
    <property type="entry name" value="Peptidase_M23"/>
    <property type="match status" value="1"/>
</dbReference>
<dbReference type="SUPFAM" id="SSF51261">
    <property type="entry name" value="Duplicated hybrid motif"/>
    <property type="match status" value="1"/>
</dbReference>
<dbReference type="Gene3D" id="2.70.70.10">
    <property type="entry name" value="Glucose Permease (Domain IIA)"/>
    <property type="match status" value="1"/>
</dbReference>
<name>A0A9D2F4P4_9FIRM</name>
<feature type="domain" description="M23ase beta-sheet core" evidence="4">
    <location>
        <begin position="301"/>
        <end position="404"/>
    </location>
</feature>
<reference evidence="5" key="1">
    <citation type="journal article" date="2021" name="PeerJ">
        <title>Extensive microbial diversity within the chicken gut microbiome revealed by metagenomics and culture.</title>
        <authorList>
            <person name="Gilroy R."/>
            <person name="Ravi A."/>
            <person name="Getino M."/>
            <person name="Pursley I."/>
            <person name="Horton D.L."/>
            <person name="Alikhan N.F."/>
            <person name="Baker D."/>
            <person name="Gharbi K."/>
            <person name="Hall N."/>
            <person name="Watson M."/>
            <person name="Adriaenssens E.M."/>
            <person name="Foster-Nyarko E."/>
            <person name="Jarju S."/>
            <person name="Secka A."/>
            <person name="Antonio M."/>
            <person name="Oren A."/>
            <person name="Chaudhuri R.R."/>
            <person name="La Ragione R."/>
            <person name="Hildebrand F."/>
            <person name="Pallen M.J."/>
        </authorList>
    </citation>
    <scope>NUCLEOTIDE SEQUENCE</scope>
    <source>
        <strain evidence="5">3436</strain>
    </source>
</reference>
<reference evidence="5" key="2">
    <citation type="submission" date="2021-04" db="EMBL/GenBank/DDBJ databases">
        <authorList>
            <person name="Gilroy R."/>
        </authorList>
    </citation>
    <scope>NUCLEOTIDE SEQUENCE</scope>
    <source>
        <strain evidence="5">3436</strain>
    </source>
</reference>
<dbReference type="CDD" id="cd12797">
    <property type="entry name" value="M23_peptidase"/>
    <property type="match status" value="1"/>
</dbReference>
<evidence type="ECO:0000256" key="1">
    <source>
        <dbReference type="ARBA" id="ARBA00022729"/>
    </source>
</evidence>
<dbReference type="PANTHER" id="PTHR21666:SF289">
    <property type="entry name" value="L-ALA--D-GLU ENDOPEPTIDASE"/>
    <property type="match status" value="1"/>
</dbReference>
<feature type="signal peptide" evidence="3">
    <location>
        <begin position="1"/>
        <end position="30"/>
    </location>
</feature>
<dbReference type="Gene3D" id="6.10.250.3150">
    <property type="match status" value="1"/>
</dbReference>
<dbReference type="InterPro" id="IPR011055">
    <property type="entry name" value="Dup_hybrid_motif"/>
</dbReference>
<dbReference type="AlphaFoldDB" id="A0A9D2F4P4"/>
<keyword evidence="1 3" id="KW-0732">Signal</keyword>
<evidence type="ECO:0000313" key="6">
    <source>
        <dbReference type="Proteomes" id="UP000824031"/>
    </source>
</evidence>
<organism evidence="5 6">
    <name type="scientific">Candidatus Gemmiger excrementavium</name>
    <dbReference type="NCBI Taxonomy" id="2838608"/>
    <lineage>
        <taxon>Bacteria</taxon>
        <taxon>Bacillati</taxon>
        <taxon>Bacillota</taxon>
        <taxon>Clostridia</taxon>
        <taxon>Eubacteriales</taxon>
        <taxon>Gemmiger</taxon>
    </lineage>
</organism>
<dbReference type="EMBL" id="DXBO01000139">
    <property type="protein sequence ID" value="HIZ49006.1"/>
    <property type="molecule type" value="Genomic_DNA"/>
</dbReference>
<dbReference type="InterPro" id="IPR050570">
    <property type="entry name" value="Cell_wall_metabolism_enzyme"/>
</dbReference>
<sequence length="410" mass="44226">MKRIHLHSSAVVALAAGLVFCTLLASPASADDKKEALTAQQNAAKEEYEAAQEKLEALQQQQAQTESQIGTLEGQSAHIAAQLEEVYAARQEAERLLLERQNEADTAARALADKQAEYDASRDRCRDQLRAMQMLDGGGSLGLLAQADSLYQLLSFTDVLQQISTKNNEILTRLQQEADALDQARQAAEAAAREAEAAKAELDSQQARLDETQTQLQEALQQTNETLSEQEAAGQAQQVVTEAAKKAFEEATAALDAYARSQSDRYTTDDLILTSLDFRCPLDSYSSITTRFGEADPWGIPHRGTDFAAANGTPIYAIASGVISAAGPVSSYGNCVQVSHGTAGDGSRYDSLYAHMSRIAVNQGQQVEKGEIIGYVGNTGNVYGANGGYHLHLELRVNGSRVDPLVYVPR</sequence>
<comment type="caution">
    <text evidence="5">The sequence shown here is derived from an EMBL/GenBank/DDBJ whole genome shotgun (WGS) entry which is preliminary data.</text>
</comment>
<keyword evidence="2" id="KW-0175">Coiled coil</keyword>
<feature type="chain" id="PRO_5039238025" evidence="3">
    <location>
        <begin position="31"/>
        <end position="410"/>
    </location>
</feature>
<gene>
    <name evidence="5" type="ORF">H9810_09825</name>
</gene>
<feature type="coiled-coil region" evidence="2">
    <location>
        <begin position="167"/>
        <end position="233"/>
    </location>
</feature>
<dbReference type="PANTHER" id="PTHR21666">
    <property type="entry name" value="PEPTIDASE-RELATED"/>
    <property type="match status" value="1"/>
</dbReference>
<evidence type="ECO:0000256" key="2">
    <source>
        <dbReference type="SAM" id="Coils"/>
    </source>
</evidence>
<dbReference type="GO" id="GO:0004222">
    <property type="term" value="F:metalloendopeptidase activity"/>
    <property type="evidence" value="ECO:0007669"/>
    <property type="project" value="TreeGrafter"/>
</dbReference>
<evidence type="ECO:0000313" key="5">
    <source>
        <dbReference type="EMBL" id="HIZ49006.1"/>
    </source>
</evidence>
<dbReference type="InterPro" id="IPR016047">
    <property type="entry name" value="M23ase_b-sheet_dom"/>
</dbReference>
<protein>
    <submittedName>
        <fullName evidence="5">Peptidoglycan DD-metalloendopeptidase family protein</fullName>
    </submittedName>
</protein>
<accession>A0A9D2F4P4</accession>
<dbReference type="Proteomes" id="UP000824031">
    <property type="component" value="Unassembled WGS sequence"/>
</dbReference>
<evidence type="ECO:0000256" key="3">
    <source>
        <dbReference type="SAM" id="SignalP"/>
    </source>
</evidence>
<feature type="coiled-coil region" evidence="2">
    <location>
        <begin position="34"/>
        <end position="103"/>
    </location>
</feature>
<proteinExistence type="predicted"/>